<gene>
    <name evidence="2" type="ORF">PMZ80_005687</name>
</gene>
<feature type="transmembrane region" description="Helical" evidence="1">
    <location>
        <begin position="138"/>
        <end position="162"/>
    </location>
</feature>
<comment type="caution">
    <text evidence="2">The sequence shown here is derived from an EMBL/GenBank/DDBJ whole genome shotgun (WGS) entry which is preliminary data.</text>
</comment>
<dbReference type="Proteomes" id="UP001334248">
    <property type="component" value="Unassembled WGS sequence"/>
</dbReference>
<dbReference type="PANTHER" id="PTHR42083">
    <property type="entry name" value="MARVEL DOMAIN-CONTAINING PROTEIN"/>
    <property type="match status" value="1"/>
</dbReference>
<feature type="transmembrane region" description="Helical" evidence="1">
    <location>
        <begin position="12"/>
        <end position="35"/>
    </location>
</feature>
<evidence type="ECO:0008006" key="4">
    <source>
        <dbReference type="Google" id="ProtNLM"/>
    </source>
</evidence>
<feature type="transmembrane region" description="Helical" evidence="1">
    <location>
        <begin position="88"/>
        <end position="106"/>
    </location>
</feature>
<keyword evidence="1" id="KW-0812">Transmembrane</keyword>
<keyword evidence="1" id="KW-1133">Transmembrane helix</keyword>
<accession>A0ABR0RMB9</accession>
<sequence>MGFRDASGKEKVVILLNAIIRLAQFIVAAAALGVYGQQKGYWLDHGIPARVTFELVVGSLAIVTAAAFGLIPFFLSYRPVALGAPWDFILMVFWGAAFGLMKAIFLRSYRDDDDRFGHTGKDDYDDYVGHWDTMERSAYINLAGLALFLISGVMGLVLFFIGRRSSSGGRTKASYA</sequence>
<evidence type="ECO:0000256" key="1">
    <source>
        <dbReference type="SAM" id="Phobius"/>
    </source>
</evidence>
<dbReference type="GeneID" id="89999136"/>
<dbReference type="PANTHER" id="PTHR42083:SF1">
    <property type="entry name" value="MARVEL DOMAIN-CONTAINING PROTEIN"/>
    <property type="match status" value="1"/>
</dbReference>
<dbReference type="EMBL" id="JAVHJV010000006">
    <property type="protein sequence ID" value="KAK5941736.1"/>
    <property type="molecule type" value="Genomic_DNA"/>
</dbReference>
<name>A0ABR0RMB9_9EURO</name>
<evidence type="ECO:0000313" key="3">
    <source>
        <dbReference type="Proteomes" id="UP001334248"/>
    </source>
</evidence>
<protein>
    <recommendedName>
        <fullName evidence="4">MARVEL domain-containing protein</fullName>
    </recommendedName>
</protein>
<organism evidence="2 3">
    <name type="scientific">Knufia obscura</name>
    <dbReference type="NCBI Taxonomy" id="1635080"/>
    <lineage>
        <taxon>Eukaryota</taxon>
        <taxon>Fungi</taxon>
        <taxon>Dikarya</taxon>
        <taxon>Ascomycota</taxon>
        <taxon>Pezizomycotina</taxon>
        <taxon>Eurotiomycetes</taxon>
        <taxon>Chaetothyriomycetidae</taxon>
        <taxon>Chaetothyriales</taxon>
        <taxon>Trichomeriaceae</taxon>
        <taxon>Knufia</taxon>
    </lineage>
</organism>
<keyword evidence="1" id="KW-0472">Membrane</keyword>
<feature type="transmembrane region" description="Helical" evidence="1">
    <location>
        <begin position="55"/>
        <end position="76"/>
    </location>
</feature>
<keyword evidence="3" id="KW-1185">Reference proteome</keyword>
<proteinExistence type="predicted"/>
<reference evidence="2 3" key="1">
    <citation type="journal article" date="2023" name="Res Sq">
        <title>Genomic and morphological characterization of Knufia obscura isolated from the Mars 2020 spacecraft assembly facility.</title>
        <authorList>
            <person name="Chander A.M."/>
            <person name="Teixeira M.M."/>
            <person name="Singh N.K."/>
            <person name="Williams M.P."/>
            <person name="Parker C.W."/>
            <person name="Leo P."/>
            <person name="Stajich J.E."/>
            <person name="Torok T."/>
            <person name="Tighe S."/>
            <person name="Mason C.E."/>
            <person name="Venkateswaran K."/>
        </authorList>
    </citation>
    <scope>NUCLEOTIDE SEQUENCE [LARGE SCALE GENOMIC DNA]</scope>
    <source>
        <strain evidence="2 3">CCFEE 5817</strain>
    </source>
</reference>
<evidence type="ECO:0000313" key="2">
    <source>
        <dbReference type="EMBL" id="KAK5941736.1"/>
    </source>
</evidence>
<dbReference type="RefSeq" id="XP_064729826.1">
    <property type="nucleotide sequence ID" value="XM_064874104.1"/>
</dbReference>